<evidence type="ECO:0000313" key="5">
    <source>
        <dbReference type="Proteomes" id="UP000507962"/>
    </source>
</evidence>
<keyword evidence="2" id="KW-0472">Membrane</keyword>
<feature type="transmembrane region" description="Helical" evidence="2">
    <location>
        <begin position="12"/>
        <end position="34"/>
    </location>
</feature>
<keyword evidence="2" id="KW-0812">Transmembrane</keyword>
<dbReference type="EMBL" id="CAADHO010000005">
    <property type="protein sequence ID" value="VFQ45192.1"/>
    <property type="molecule type" value="Genomic_DNA"/>
</dbReference>
<feature type="transmembrane region" description="Helical" evidence="2">
    <location>
        <begin position="64"/>
        <end position="84"/>
    </location>
</feature>
<feature type="domain" description="DUF2760" evidence="3">
    <location>
        <begin position="118"/>
        <end position="239"/>
    </location>
</feature>
<proteinExistence type="predicted"/>
<feature type="region of interest" description="Disordered" evidence="1">
    <location>
        <begin position="220"/>
        <end position="241"/>
    </location>
</feature>
<evidence type="ECO:0000259" key="3">
    <source>
        <dbReference type="Pfam" id="PF10816"/>
    </source>
</evidence>
<reference evidence="4 5" key="1">
    <citation type="submission" date="2019-03" db="EMBL/GenBank/DDBJ databases">
        <authorList>
            <person name="Nijsse B."/>
        </authorList>
    </citation>
    <scope>NUCLEOTIDE SEQUENCE [LARGE SCALE GENOMIC DNA]</scope>
    <source>
        <strain evidence="4">Desulfoluna butyratoxydans MSL71</strain>
    </source>
</reference>
<dbReference type="Proteomes" id="UP000507962">
    <property type="component" value="Unassembled WGS sequence"/>
</dbReference>
<dbReference type="RefSeq" id="WP_180141476.1">
    <property type="nucleotide sequence ID" value="NZ_CAADHO010000005.1"/>
</dbReference>
<keyword evidence="5" id="KW-1185">Reference proteome</keyword>
<evidence type="ECO:0000256" key="2">
    <source>
        <dbReference type="SAM" id="Phobius"/>
    </source>
</evidence>
<dbReference type="InterPro" id="IPR021212">
    <property type="entry name" value="DUF2760"/>
</dbReference>
<evidence type="ECO:0000313" key="4">
    <source>
        <dbReference type="EMBL" id="VFQ45192.1"/>
    </source>
</evidence>
<accession>A0A4U8YTK5</accession>
<organism evidence="4 5">
    <name type="scientific">Desulfoluna butyratoxydans</name>
    <dbReference type="NCBI Taxonomy" id="231438"/>
    <lineage>
        <taxon>Bacteria</taxon>
        <taxon>Pseudomonadati</taxon>
        <taxon>Thermodesulfobacteriota</taxon>
        <taxon>Desulfobacteria</taxon>
        <taxon>Desulfobacterales</taxon>
        <taxon>Desulfolunaceae</taxon>
        <taxon>Desulfoluna</taxon>
    </lineage>
</organism>
<keyword evidence="2" id="KW-1133">Transmembrane helix</keyword>
<protein>
    <recommendedName>
        <fullName evidence="3">DUF2760 domain-containing protein</fullName>
    </recommendedName>
</protein>
<dbReference type="Pfam" id="PF10816">
    <property type="entry name" value="DUF2760"/>
    <property type="match status" value="1"/>
</dbReference>
<name>A0A4U8YTK5_9BACT</name>
<sequence>MDSAKTFSKRAFLWIFLVMALVVFAVDVAIYFGASVAAMKAVHTAADPEAAKAFSFVFENFSRVVVPVSVGAGLVFALLLWMIIRGLYVNAGVPEVEAAPKDEGPAIDPEVEKRNTRRTFLHLVSALQKEGRLIDFFNEDLSLYSDDQIGAAVRGIHENCVKTLDKYVSCGPVVDTPEGESITVEAGFNPEEIRLTGNVAGEPPFTGTVRHKGWKATKTEVPTLSEESNPDVLAPAEVELG</sequence>
<evidence type="ECO:0000256" key="1">
    <source>
        <dbReference type="SAM" id="MobiDB-lite"/>
    </source>
</evidence>
<gene>
    <name evidence="4" type="ORF">MSL71_28490</name>
</gene>
<dbReference type="AlphaFoldDB" id="A0A4U8YTK5"/>